<dbReference type="EMBL" id="VDEP01000405">
    <property type="protein sequence ID" value="KAA1088830.1"/>
    <property type="molecule type" value="Genomic_DNA"/>
</dbReference>
<sequence length="502" mass="56441">MSSLTVQDLIKFLCVAADVVVRSEKSLQLTTHRRPIRFLAASLPSSIHPFLEVFWEASFHILKDCYIDSQHQIISNGIMAELGDGRIPTRIVEQSLFPPVEHCPKCSQERRMRRSSLFGYLYDVDGCHTVEHFSLYCQPCLTSYHVSYSTHNEKRSFYTSSQGRNTSLFQVHTHFFMTHRLAHHFKMSQMLQRSSVFSMVNLYNSTFMGDRAPPLFTPQQSFFPRMSAEVCKDGMDVDTLMFNYTSRGKVLIVPSSGLDRVRYNDAKKECSSWIAAEGTAHKNHSCGLCTCITYSEEDNNHSVVRAVVTDGLTIGHWRCSASAAQLEKLAKESGHPAPDGPCRRTLDTVRSRYCSFHQPFLEGICQAQPCIEPALANKKTCGLQSHQDAAKKFGARVNSNFQLHSILNRPGSNLHLDPTVHLVEQSGEIEDFESLQEADELDRAEESRRSGEEGNSKKPTLSRARTHNDQLAVAPCGVILARQTMFNSESPSAVKVKFPPSL</sequence>
<evidence type="ECO:0000313" key="6">
    <source>
        <dbReference type="Proteomes" id="UP000325313"/>
    </source>
</evidence>
<feature type="compositionally biased region" description="Basic and acidic residues" evidence="1">
    <location>
        <begin position="444"/>
        <end position="456"/>
    </location>
</feature>
<dbReference type="AlphaFoldDB" id="A0A5B0SBF1"/>
<name>A0A5B0SBF1_PUCGR</name>
<evidence type="ECO:0008006" key="7">
    <source>
        <dbReference type="Google" id="ProtNLM"/>
    </source>
</evidence>
<feature type="domain" description="CxC6 like cysteine cluster associated with KDZ" evidence="3">
    <location>
        <begin position="308"/>
        <end position="391"/>
    </location>
</feature>
<organism evidence="5 6">
    <name type="scientific">Puccinia graminis f. sp. tritici</name>
    <dbReference type="NCBI Taxonomy" id="56615"/>
    <lineage>
        <taxon>Eukaryota</taxon>
        <taxon>Fungi</taxon>
        <taxon>Dikarya</taxon>
        <taxon>Basidiomycota</taxon>
        <taxon>Pucciniomycotina</taxon>
        <taxon>Pucciniomycetes</taxon>
        <taxon>Pucciniales</taxon>
        <taxon>Pucciniaceae</taxon>
        <taxon>Puccinia</taxon>
    </lineage>
</organism>
<dbReference type="Proteomes" id="UP000325313">
    <property type="component" value="Unassembled WGS sequence"/>
</dbReference>
<reference evidence="5 6" key="1">
    <citation type="submission" date="2019-05" db="EMBL/GenBank/DDBJ databases">
        <title>Emergence of the Ug99 lineage of the wheat stem rust pathogen through somatic hybridization.</title>
        <authorList>
            <person name="Li F."/>
            <person name="Upadhyaya N.M."/>
            <person name="Sperschneider J."/>
            <person name="Matny O."/>
            <person name="Nguyen-Phuc H."/>
            <person name="Mago R."/>
            <person name="Raley C."/>
            <person name="Miller M.E."/>
            <person name="Silverstein K.A.T."/>
            <person name="Henningsen E."/>
            <person name="Hirsch C.D."/>
            <person name="Visser B."/>
            <person name="Pretorius Z.A."/>
            <person name="Steffenson B.J."/>
            <person name="Schwessinger B."/>
            <person name="Dodds P.N."/>
            <person name="Figueroa M."/>
        </authorList>
    </citation>
    <scope>NUCLEOTIDE SEQUENCE [LARGE SCALE GENOMIC DNA]</scope>
    <source>
        <strain evidence="5 6">Ug99</strain>
    </source>
</reference>
<dbReference type="EMBL" id="VDEP01000039">
    <property type="protein sequence ID" value="KAA1135396.1"/>
    <property type="molecule type" value="Genomic_DNA"/>
</dbReference>
<evidence type="ECO:0000313" key="4">
    <source>
        <dbReference type="EMBL" id="KAA1088830.1"/>
    </source>
</evidence>
<dbReference type="InterPro" id="IPR041539">
    <property type="entry name" value="CxC5"/>
</dbReference>
<protein>
    <recommendedName>
        <fullName evidence="7">CxC5 like cysteine cluster associated with KDZ domain-containing protein</fullName>
    </recommendedName>
</protein>
<accession>A0A5B0SBF1</accession>
<evidence type="ECO:0000256" key="1">
    <source>
        <dbReference type="SAM" id="MobiDB-lite"/>
    </source>
</evidence>
<comment type="caution">
    <text evidence="5">The sequence shown here is derived from an EMBL/GenBank/DDBJ whole genome shotgun (WGS) entry which is preliminary data.</text>
</comment>
<feature type="region of interest" description="Disordered" evidence="1">
    <location>
        <begin position="432"/>
        <end position="468"/>
    </location>
</feature>
<proteinExistence type="predicted"/>
<dbReference type="InterPro" id="IPR040898">
    <property type="entry name" value="CxC6"/>
</dbReference>
<dbReference type="Pfam" id="PF18718">
    <property type="entry name" value="CxC5"/>
    <property type="match status" value="1"/>
</dbReference>
<feature type="compositionally biased region" description="Acidic residues" evidence="1">
    <location>
        <begin position="432"/>
        <end position="443"/>
    </location>
</feature>
<evidence type="ECO:0000259" key="3">
    <source>
        <dbReference type="Pfam" id="PF18721"/>
    </source>
</evidence>
<evidence type="ECO:0000259" key="2">
    <source>
        <dbReference type="Pfam" id="PF18718"/>
    </source>
</evidence>
<feature type="domain" description="CxC5 like cysteine cluster associated with KDZ" evidence="2">
    <location>
        <begin position="92"/>
        <end position="207"/>
    </location>
</feature>
<evidence type="ECO:0000313" key="5">
    <source>
        <dbReference type="EMBL" id="KAA1135396.1"/>
    </source>
</evidence>
<gene>
    <name evidence="5" type="ORF">PGTUg99_020992</name>
    <name evidence="4" type="ORF">PGTUg99_031609</name>
</gene>
<dbReference type="Pfam" id="PF18721">
    <property type="entry name" value="CxC6"/>
    <property type="match status" value="1"/>
</dbReference>